<evidence type="ECO:0000256" key="1">
    <source>
        <dbReference type="ARBA" id="ARBA00004196"/>
    </source>
</evidence>
<evidence type="ECO:0000256" key="2">
    <source>
        <dbReference type="SAM" id="MobiDB-lite"/>
    </source>
</evidence>
<dbReference type="InterPro" id="IPR051848">
    <property type="entry name" value="PGIP"/>
</dbReference>
<dbReference type="Proteomes" id="UP001632038">
    <property type="component" value="Unassembled WGS sequence"/>
</dbReference>
<dbReference type="AlphaFoldDB" id="A0ABD3B8B1"/>
<accession>A0ABD3B8B1</accession>
<feature type="compositionally biased region" description="Basic residues" evidence="2">
    <location>
        <begin position="1"/>
        <end position="14"/>
    </location>
</feature>
<protein>
    <submittedName>
        <fullName evidence="3">Uncharacterized protein</fullName>
    </submittedName>
</protein>
<gene>
    <name evidence="3" type="ORF">CASFOL_043006</name>
</gene>
<evidence type="ECO:0000313" key="4">
    <source>
        <dbReference type="Proteomes" id="UP001632038"/>
    </source>
</evidence>
<proteinExistence type="predicted"/>
<dbReference type="InterPro" id="IPR032675">
    <property type="entry name" value="LRR_dom_sf"/>
</dbReference>
<dbReference type="PANTHER" id="PTHR48059">
    <property type="entry name" value="POLYGALACTURONASE INHIBITOR 1"/>
    <property type="match status" value="1"/>
</dbReference>
<reference evidence="4" key="1">
    <citation type="journal article" date="2024" name="IScience">
        <title>Strigolactones Initiate the Formation of Haustorium-like Structures in Castilleja.</title>
        <authorList>
            <person name="Buerger M."/>
            <person name="Peterson D."/>
            <person name="Chory J."/>
        </authorList>
    </citation>
    <scope>NUCLEOTIDE SEQUENCE [LARGE SCALE GENOMIC DNA]</scope>
</reference>
<dbReference type="SUPFAM" id="SSF52058">
    <property type="entry name" value="L domain-like"/>
    <property type="match status" value="1"/>
</dbReference>
<name>A0ABD3B8B1_9LAMI</name>
<feature type="region of interest" description="Disordered" evidence="2">
    <location>
        <begin position="1"/>
        <end position="24"/>
    </location>
</feature>
<dbReference type="PANTHER" id="PTHR48059:SF4">
    <property type="entry name" value="POLYGALACTURONASE INHIBITOR 1-RELATED"/>
    <property type="match status" value="1"/>
</dbReference>
<evidence type="ECO:0000313" key="3">
    <source>
        <dbReference type="EMBL" id="KAL3613150.1"/>
    </source>
</evidence>
<dbReference type="Gene3D" id="3.80.10.10">
    <property type="entry name" value="Ribonuclease Inhibitor"/>
    <property type="match status" value="1"/>
</dbReference>
<comment type="caution">
    <text evidence="3">The sequence shown here is derived from an EMBL/GenBank/DDBJ whole genome shotgun (WGS) entry which is preliminary data.</text>
</comment>
<sequence>MERRGMRSIHKHGHNPGPFRPESIRQHTHRYTTPDPFANSEFELELILRPVTRRHFRASKPHNNFLNSSFTTGISKLKSLNFFNAQQQGPLPEELVYLKNLEYLNSYFEGAIPSSYGEFPKLKSLYLSGNLLTGRIPGQLGFSTQLEHVELAIIHTTVKSLDPFPVYRI</sequence>
<keyword evidence="4" id="KW-1185">Reference proteome</keyword>
<dbReference type="EMBL" id="JAVIJP010000239">
    <property type="protein sequence ID" value="KAL3613150.1"/>
    <property type="molecule type" value="Genomic_DNA"/>
</dbReference>
<comment type="subcellular location">
    <subcellularLocation>
        <location evidence="1">Cell envelope</location>
    </subcellularLocation>
</comment>
<organism evidence="3 4">
    <name type="scientific">Castilleja foliolosa</name>
    <dbReference type="NCBI Taxonomy" id="1961234"/>
    <lineage>
        <taxon>Eukaryota</taxon>
        <taxon>Viridiplantae</taxon>
        <taxon>Streptophyta</taxon>
        <taxon>Embryophyta</taxon>
        <taxon>Tracheophyta</taxon>
        <taxon>Spermatophyta</taxon>
        <taxon>Magnoliopsida</taxon>
        <taxon>eudicotyledons</taxon>
        <taxon>Gunneridae</taxon>
        <taxon>Pentapetalae</taxon>
        <taxon>asterids</taxon>
        <taxon>lamiids</taxon>
        <taxon>Lamiales</taxon>
        <taxon>Orobanchaceae</taxon>
        <taxon>Pedicularideae</taxon>
        <taxon>Castillejinae</taxon>
        <taxon>Castilleja</taxon>
    </lineage>
</organism>